<dbReference type="GO" id="GO:0043565">
    <property type="term" value="F:sequence-specific DNA binding"/>
    <property type="evidence" value="ECO:0007669"/>
    <property type="project" value="InterPro"/>
</dbReference>
<dbReference type="InterPro" id="IPR002197">
    <property type="entry name" value="HTH_Fis"/>
</dbReference>
<dbReference type="Gene3D" id="3.30.450.40">
    <property type="match status" value="1"/>
</dbReference>
<keyword evidence="1" id="KW-0547">Nucleotide-binding</keyword>
<accession>A0A9D1PKW5</accession>
<evidence type="ECO:0000256" key="1">
    <source>
        <dbReference type="ARBA" id="ARBA00022741"/>
    </source>
</evidence>
<dbReference type="PANTHER" id="PTHR32071">
    <property type="entry name" value="TRANSCRIPTIONAL REGULATORY PROTEIN"/>
    <property type="match status" value="1"/>
</dbReference>
<keyword evidence="2" id="KW-0067">ATP-binding</keyword>
<proteinExistence type="predicted"/>
<dbReference type="InterPro" id="IPR025943">
    <property type="entry name" value="Sigma_54_int_dom_ATP-bd_2"/>
</dbReference>
<reference evidence="6" key="2">
    <citation type="submission" date="2021-04" db="EMBL/GenBank/DDBJ databases">
        <authorList>
            <person name="Gilroy R."/>
        </authorList>
    </citation>
    <scope>NUCLEOTIDE SEQUENCE</scope>
    <source>
        <strain evidence="6">CHK169-2315</strain>
    </source>
</reference>
<dbReference type="InterPro" id="IPR002078">
    <property type="entry name" value="Sigma_54_int"/>
</dbReference>
<gene>
    <name evidence="6" type="ORF">H9895_04350</name>
</gene>
<dbReference type="Pfam" id="PF02954">
    <property type="entry name" value="HTH_8"/>
    <property type="match status" value="1"/>
</dbReference>
<protein>
    <submittedName>
        <fullName evidence="6">Sigma-54-dependent Fis family transcriptional regulator</fullName>
    </submittedName>
</protein>
<dbReference type="FunFam" id="3.40.50.300:FF:000006">
    <property type="entry name" value="DNA-binding transcriptional regulator NtrC"/>
    <property type="match status" value="1"/>
</dbReference>
<keyword evidence="3" id="KW-0805">Transcription regulation</keyword>
<dbReference type="SUPFAM" id="SSF46689">
    <property type="entry name" value="Homeodomain-like"/>
    <property type="match status" value="1"/>
</dbReference>
<reference evidence="6" key="1">
    <citation type="journal article" date="2021" name="PeerJ">
        <title>Extensive microbial diversity within the chicken gut microbiome revealed by metagenomics and culture.</title>
        <authorList>
            <person name="Gilroy R."/>
            <person name="Ravi A."/>
            <person name="Getino M."/>
            <person name="Pursley I."/>
            <person name="Horton D.L."/>
            <person name="Alikhan N.F."/>
            <person name="Baker D."/>
            <person name="Gharbi K."/>
            <person name="Hall N."/>
            <person name="Watson M."/>
            <person name="Adriaenssens E.M."/>
            <person name="Foster-Nyarko E."/>
            <person name="Jarju S."/>
            <person name="Secka A."/>
            <person name="Antonio M."/>
            <person name="Oren A."/>
            <person name="Chaudhuri R.R."/>
            <person name="La Ragione R."/>
            <person name="Hildebrand F."/>
            <person name="Pallen M.J."/>
        </authorList>
    </citation>
    <scope>NUCLEOTIDE SEQUENCE</scope>
    <source>
        <strain evidence="6">CHK169-2315</strain>
    </source>
</reference>
<dbReference type="InterPro" id="IPR058031">
    <property type="entry name" value="AAA_lid_NorR"/>
</dbReference>
<evidence type="ECO:0000259" key="5">
    <source>
        <dbReference type="PROSITE" id="PS50045"/>
    </source>
</evidence>
<comment type="caution">
    <text evidence="6">The sequence shown here is derived from an EMBL/GenBank/DDBJ whole genome shotgun (WGS) entry which is preliminary data.</text>
</comment>
<dbReference type="InterPro" id="IPR027417">
    <property type="entry name" value="P-loop_NTPase"/>
</dbReference>
<dbReference type="PROSITE" id="PS00676">
    <property type="entry name" value="SIGMA54_INTERACT_2"/>
    <property type="match status" value="1"/>
</dbReference>
<dbReference type="PROSITE" id="PS50045">
    <property type="entry name" value="SIGMA54_INTERACT_4"/>
    <property type="match status" value="1"/>
</dbReference>
<sequence length="601" mass="69781">MKKNIHLRLVWEQFLKNETDVLHDLMSEDIKLSWYYSKENKVNPYDGKAVNVLTPEKLKKRQKENEFLLSLSAPYIEQLASLLKGWRYITTITDKDGYILAENGERTVQKEAQKILFSEGSKWIEEEIGTNAIGIALRLEKSISVMGYEHFAKASQNWNCSAAPIFNHRDELVGVFNVSSVYRSINYDYILACVQLIANSISLAWKEQMQTDMRYLQEAYKSCKDNTVVSLYDGTICSMSSNLYANYREFIAESIETMLQHTNMMFVKQPVPIQEKERIIGYVYTLSPIQEDPTLEFKGITGTSTVYKEILHEVKMVAPRSTSVHLHGETGVGKEVLARTIHQNSKYSSGPFQTINCGALPDNLLESELFGYESGAFTGANRRGYIGKIEQANGGTLFLDEIDAMPLAMQVALLRVLQEHRLTRIGGKEEISLHFRLITASNKDIRTMVQEGAFREDLFYRIYVFPIYIAPLRERKKDIKYFIRHYLKQQQWFPSWQDRLEEVFIEGDWYGNVRELFNALERCDVLYRHTSPTNEQLRHLLSVLKPNHFKETQEQWSLTEKIERDKIINLLEEHDGNVMKVAKLLSISRATIYRRMKKYKI</sequence>
<evidence type="ECO:0000313" key="7">
    <source>
        <dbReference type="Proteomes" id="UP000823937"/>
    </source>
</evidence>
<dbReference type="Proteomes" id="UP000823937">
    <property type="component" value="Unassembled WGS sequence"/>
</dbReference>
<evidence type="ECO:0000256" key="4">
    <source>
        <dbReference type="ARBA" id="ARBA00023163"/>
    </source>
</evidence>
<dbReference type="PRINTS" id="PR01590">
    <property type="entry name" value="HTHFIS"/>
</dbReference>
<evidence type="ECO:0000256" key="2">
    <source>
        <dbReference type="ARBA" id="ARBA00022840"/>
    </source>
</evidence>
<dbReference type="Pfam" id="PF00158">
    <property type="entry name" value="Sigma54_activat"/>
    <property type="match status" value="1"/>
</dbReference>
<dbReference type="Gene3D" id="1.10.10.60">
    <property type="entry name" value="Homeodomain-like"/>
    <property type="match status" value="1"/>
</dbReference>
<keyword evidence="4" id="KW-0804">Transcription</keyword>
<dbReference type="InterPro" id="IPR009057">
    <property type="entry name" value="Homeodomain-like_sf"/>
</dbReference>
<evidence type="ECO:0000256" key="3">
    <source>
        <dbReference type="ARBA" id="ARBA00023015"/>
    </source>
</evidence>
<dbReference type="Gene3D" id="1.10.8.60">
    <property type="match status" value="1"/>
</dbReference>
<evidence type="ECO:0000313" key="6">
    <source>
        <dbReference type="EMBL" id="HIV74295.1"/>
    </source>
</evidence>
<dbReference type="EMBL" id="DXHX01000062">
    <property type="protein sequence ID" value="HIV74295.1"/>
    <property type="molecule type" value="Genomic_DNA"/>
</dbReference>
<dbReference type="AlphaFoldDB" id="A0A9D1PKW5"/>
<dbReference type="PANTHER" id="PTHR32071:SF101">
    <property type="entry name" value="ACETOIN DEHYDROGENASE OPERON TRANSCRIPTIONAL ACTIVATOR ACOR"/>
    <property type="match status" value="1"/>
</dbReference>
<name>A0A9D1PKW5_9BACI</name>
<dbReference type="CDD" id="cd00009">
    <property type="entry name" value="AAA"/>
    <property type="match status" value="1"/>
</dbReference>
<dbReference type="InterPro" id="IPR029016">
    <property type="entry name" value="GAF-like_dom_sf"/>
</dbReference>
<dbReference type="Pfam" id="PF25601">
    <property type="entry name" value="AAA_lid_14"/>
    <property type="match status" value="1"/>
</dbReference>
<dbReference type="SUPFAM" id="SSF52540">
    <property type="entry name" value="P-loop containing nucleoside triphosphate hydrolases"/>
    <property type="match status" value="1"/>
</dbReference>
<dbReference type="GO" id="GO:0006355">
    <property type="term" value="P:regulation of DNA-templated transcription"/>
    <property type="evidence" value="ECO:0007669"/>
    <property type="project" value="InterPro"/>
</dbReference>
<dbReference type="Gene3D" id="3.40.50.300">
    <property type="entry name" value="P-loop containing nucleotide triphosphate hydrolases"/>
    <property type="match status" value="1"/>
</dbReference>
<dbReference type="GO" id="GO:0005524">
    <property type="term" value="F:ATP binding"/>
    <property type="evidence" value="ECO:0007669"/>
    <property type="project" value="UniProtKB-KW"/>
</dbReference>
<dbReference type="SMART" id="SM00382">
    <property type="entry name" value="AAA"/>
    <property type="match status" value="1"/>
</dbReference>
<dbReference type="InterPro" id="IPR003593">
    <property type="entry name" value="AAA+_ATPase"/>
</dbReference>
<feature type="domain" description="Sigma-54 factor interaction" evidence="5">
    <location>
        <begin position="300"/>
        <end position="525"/>
    </location>
</feature>
<organism evidence="6 7">
    <name type="scientific">Candidatus Pseudogracilibacillus intestinigallinarum</name>
    <dbReference type="NCBI Taxonomy" id="2838742"/>
    <lineage>
        <taxon>Bacteria</taxon>
        <taxon>Bacillati</taxon>
        <taxon>Bacillota</taxon>
        <taxon>Bacilli</taxon>
        <taxon>Bacillales</taxon>
        <taxon>Bacillaceae</taxon>
        <taxon>Pseudogracilibacillus</taxon>
    </lineage>
</organism>